<evidence type="ECO:0000313" key="2">
    <source>
        <dbReference type="EMBL" id="HDN85234.1"/>
    </source>
</evidence>
<evidence type="ECO:0000256" key="1">
    <source>
        <dbReference type="SAM" id="Phobius"/>
    </source>
</evidence>
<keyword evidence="1" id="KW-0812">Transmembrane</keyword>
<organism evidence="2">
    <name type="scientific">Aerophobetes bacterium</name>
    <dbReference type="NCBI Taxonomy" id="2030807"/>
    <lineage>
        <taxon>Bacteria</taxon>
        <taxon>Candidatus Aerophobota</taxon>
    </lineage>
</organism>
<name>A0A7V0N059_UNCAE</name>
<dbReference type="Proteomes" id="UP000885660">
    <property type="component" value="Unassembled WGS sequence"/>
</dbReference>
<dbReference type="Pfam" id="PF07963">
    <property type="entry name" value="N_methyl"/>
    <property type="match status" value="1"/>
</dbReference>
<feature type="transmembrane region" description="Helical" evidence="1">
    <location>
        <begin position="12"/>
        <end position="36"/>
    </location>
</feature>
<dbReference type="Pfam" id="PF13620">
    <property type="entry name" value="CarboxypepD_reg"/>
    <property type="match status" value="1"/>
</dbReference>
<dbReference type="InterPro" id="IPR012902">
    <property type="entry name" value="N_methyl_site"/>
</dbReference>
<dbReference type="AlphaFoldDB" id="A0A7V0N059"/>
<sequence length="732" mass="82061">MGTVKEKKSFTLIEVILSIFIISLIAAAGYFSFVILHRTTESAHNRSLAVALALKSEEELRRIAQSNFDSLDSATIQNNFNSFSDPVNFPQFTRTLSVSPFSGSTEIKRVEVTISWNERGRTRNYNYSFLLSRPPLPLPADICGRVFDKNTNNPVNDVTVKIICATKPSLFYEHITGSVGCGGVDCSSGGCYTFANVDPTTGTHTFNLYPNECNIWNLSVLESSKYYKYDHPNSITIFSGRETQVPDIYLTPKPEDAHIRVSVIDKESGNPLATRLSLYQDGNYKSYKWAPADWKIEFEEGVSNKCFTVVTGYKNDDYYYSYRYNKHCGDFCDPEGWGKNYNYRGWSSAVVQEDESVICDNSWWGSNDTDRICVTPGDTVNITIPLAEVPRATLKGYIKTEGGEKIANARIRVWWHSWGWWASTNSDSDGYYEIEIPAAQELFPNEASYYLRVRVSGRVGKGCCDEEINSNKWERIGPVWKGDVITQDFVIPGSEQNGGDVKGYIYDGKTGNPVNGARVRTRGVSEYSDESGFYYFECEDSCPCRPGGSTPSYKCCRLPTGKTEVWVKKEGEYYPFSSYYGSRYDTVDGIRLYSRDFYNQSSIPEVDILEKNTVSYDVNLWPIGRGKIIGHVKDASTDADIAGATVTLTLQAGIGSKSTTTDENGNFEFDNVFESWPPPDLPDTPYYNHTTRNHSLKVEASGYEKTEIKDIKLNDGQSLNLGDISLIPSGGM</sequence>
<proteinExistence type="predicted"/>
<protein>
    <submittedName>
        <fullName evidence="2">Carboxypeptidase regulatory-like domain-containing protein</fullName>
    </submittedName>
</protein>
<keyword evidence="2" id="KW-0378">Hydrolase</keyword>
<dbReference type="SUPFAM" id="SSF49464">
    <property type="entry name" value="Carboxypeptidase regulatory domain-like"/>
    <property type="match status" value="2"/>
</dbReference>
<accession>A0A7V0N059</accession>
<reference evidence="2" key="1">
    <citation type="journal article" date="2020" name="mSystems">
        <title>Genome- and Community-Level Interaction Insights into Carbon Utilization and Element Cycling Functions of Hydrothermarchaeota in Hydrothermal Sediment.</title>
        <authorList>
            <person name="Zhou Z."/>
            <person name="Liu Y."/>
            <person name="Xu W."/>
            <person name="Pan J."/>
            <person name="Luo Z.H."/>
            <person name="Li M."/>
        </authorList>
    </citation>
    <scope>NUCLEOTIDE SEQUENCE [LARGE SCALE GENOMIC DNA]</scope>
    <source>
        <strain evidence="2">HyVt-219</strain>
    </source>
</reference>
<gene>
    <name evidence="2" type="ORF">ENG47_05735</name>
</gene>
<dbReference type="EMBL" id="DRBC01000347">
    <property type="protein sequence ID" value="HDN85234.1"/>
    <property type="molecule type" value="Genomic_DNA"/>
</dbReference>
<dbReference type="Gene3D" id="2.60.40.1120">
    <property type="entry name" value="Carboxypeptidase-like, regulatory domain"/>
    <property type="match status" value="2"/>
</dbReference>
<keyword evidence="1" id="KW-1133">Transmembrane helix</keyword>
<dbReference type="InterPro" id="IPR008969">
    <property type="entry name" value="CarboxyPept-like_regulatory"/>
</dbReference>
<comment type="caution">
    <text evidence="2">The sequence shown here is derived from an EMBL/GenBank/DDBJ whole genome shotgun (WGS) entry which is preliminary data.</text>
</comment>
<keyword evidence="1" id="KW-0472">Membrane</keyword>
<keyword evidence="2" id="KW-0121">Carboxypeptidase</keyword>
<keyword evidence="2" id="KW-0645">Protease</keyword>
<dbReference type="GO" id="GO:0004180">
    <property type="term" value="F:carboxypeptidase activity"/>
    <property type="evidence" value="ECO:0007669"/>
    <property type="project" value="UniProtKB-KW"/>
</dbReference>